<evidence type="ECO:0000313" key="1">
    <source>
        <dbReference type="EMBL" id="CBA33328.1"/>
    </source>
</evidence>
<name>C9YGF0_CURXX</name>
<sequence>MCRPFYGAPSALRAPARVALRRACLVACSAKKNSAEALFL</sequence>
<gene>
    <name evidence="1" type="ORF">Csp_B18500</name>
</gene>
<organism evidence="1">
    <name type="scientific">Curvibacter symbiont subsp. Hydra magnipapillata</name>
    <dbReference type="NCBI Taxonomy" id="667019"/>
    <lineage>
        <taxon>Bacteria</taxon>
        <taxon>Pseudomonadati</taxon>
        <taxon>Pseudomonadota</taxon>
        <taxon>Betaproteobacteria</taxon>
        <taxon>Burkholderiales</taxon>
        <taxon>Comamonadaceae</taxon>
        <taxon>Curvibacter</taxon>
    </lineage>
</organism>
<accession>C9YGF0</accession>
<dbReference type="EMBL" id="FN543108">
    <property type="protein sequence ID" value="CBA33328.1"/>
    <property type="molecule type" value="Genomic_DNA"/>
</dbReference>
<proteinExistence type="predicted"/>
<protein>
    <submittedName>
        <fullName evidence="1">Uncharacterized protein</fullName>
    </submittedName>
</protein>
<dbReference type="AlphaFoldDB" id="C9YGF0"/>
<reference evidence="1" key="1">
    <citation type="journal article" date="2010" name="Nature">
        <title>The Dynamic genome of Hydra.</title>
        <authorList>
            <person name="Chapman J.A."/>
            <person name="Kirkness E.F."/>
            <person name="Simakov O."/>
            <person name="Hampson S.E."/>
            <person name="Mitros T."/>
            <person name="Weinmaier T."/>
            <person name="Rattei T."/>
            <person name="Balasubramanian P.G."/>
            <person name="Borman J."/>
            <person name="Busam D."/>
            <person name="Disbennett K."/>
            <person name="Pfannkoch C."/>
            <person name="Sumin N."/>
            <person name="Sutton G."/>
            <person name="Viswanathan L."/>
            <person name="Walenz B."/>
            <person name="Goodstein D.M."/>
            <person name="Hellsten U."/>
            <person name="Kawashima T."/>
            <person name="Prochnik S.E."/>
            <person name="Putnam N.H."/>
            <person name="Shu S."/>
            <person name="Blumberg B."/>
            <person name="Dana C.E."/>
            <person name="Gee L."/>
            <person name="Kibler D.F."/>
            <person name="Law L."/>
            <person name="Lindgens D."/>
            <person name="Martinez D.E."/>
            <person name="Peng J."/>
            <person name="Wigge P.A."/>
            <person name="Bertulat B."/>
            <person name="Guder C."/>
            <person name="Nakamura Y."/>
            <person name="Ozbek S."/>
            <person name="Watanabe H."/>
            <person name="Khalturin K."/>
            <person name="Hemmrich G."/>
            <person name="Franke A."/>
            <person name="Augustin R."/>
            <person name="Fraune S."/>
            <person name="Hayakawa E."/>
            <person name="Hayakawa S."/>
            <person name="Hirose M."/>
            <person name="Hwang J."/>
            <person name="Ikeo K."/>
            <person name="Nishimiya-Fujisawa C."/>
            <person name="Ogura A."/>
            <person name="Takahashi T."/>
            <person name="Steinmetz P.R."/>
            <person name="Zhang X."/>
            <person name="Aufschnaiter R."/>
            <person name="Eder M.K."/>
            <person name="Gorny A.K."/>
            <person name="Salvenmoser W."/>
            <person name="Heimberg A.M."/>
            <person name="Wheeler B.M."/>
            <person name="Peterson K.J."/>
            <person name="Boettger A."/>
            <person name="Tischler P."/>
            <person name="Wolf A."/>
            <person name="Gojobori T."/>
            <person name="Remington K.A."/>
            <person name="Strausberg R.L."/>
            <person name="Venter J."/>
            <person name="Technau U."/>
            <person name="Hobmayer B."/>
            <person name="Bosch T.C."/>
            <person name="Holstein T.W."/>
            <person name="Fujisawa T."/>
            <person name="Bode H.R."/>
            <person name="David C.N."/>
            <person name="Rokhsar D.S."/>
            <person name="Steele R.E."/>
        </authorList>
    </citation>
    <scope>NUCLEOTIDE SEQUENCE</scope>
</reference>